<dbReference type="InterPro" id="IPR014352">
    <property type="entry name" value="FERM/acyl-CoA-bd_prot_sf"/>
</dbReference>
<feature type="region of interest" description="Disordered" evidence="6">
    <location>
        <begin position="579"/>
        <end position="917"/>
    </location>
</feature>
<keyword evidence="2" id="KW-0963">Cytoplasm</keyword>
<dbReference type="InterPro" id="IPR011993">
    <property type="entry name" value="PH-like_dom_sf"/>
</dbReference>
<feature type="compositionally biased region" description="Polar residues" evidence="6">
    <location>
        <begin position="649"/>
        <end position="661"/>
    </location>
</feature>
<dbReference type="Gene3D" id="2.30.29.30">
    <property type="entry name" value="Pleckstrin-homology domain (PH domain)/Phosphotyrosine-binding domain (PTB)"/>
    <property type="match status" value="1"/>
</dbReference>
<dbReference type="GO" id="GO:0005856">
    <property type="term" value="C:cytoskeleton"/>
    <property type="evidence" value="ECO:0007669"/>
    <property type="project" value="UniProtKB-SubCell"/>
</dbReference>
<feature type="compositionally biased region" description="Low complexity" evidence="6">
    <location>
        <begin position="729"/>
        <end position="739"/>
    </location>
</feature>
<comment type="subcellular location">
    <subcellularLocation>
        <location evidence="1">Cytoplasm</location>
        <location evidence="1">Cytoskeleton</location>
    </subcellularLocation>
</comment>
<evidence type="ECO:0000256" key="2">
    <source>
        <dbReference type="ARBA" id="ARBA00022490"/>
    </source>
</evidence>
<dbReference type="InterPro" id="IPR019749">
    <property type="entry name" value="Band_41_domain"/>
</dbReference>
<dbReference type="Pfam" id="PF00373">
    <property type="entry name" value="FERM_M"/>
    <property type="match status" value="1"/>
</dbReference>
<name>A0A8U7NPH6_CORMO</name>
<evidence type="ECO:0000256" key="5">
    <source>
        <dbReference type="ARBA" id="ARBA00077094"/>
    </source>
</evidence>
<feature type="compositionally biased region" description="Low complexity" evidence="6">
    <location>
        <begin position="31"/>
        <end position="44"/>
    </location>
</feature>
<dbReference type="Proteomes" id="UP000694553">
    <property type="component" value="Unassembled WGS sequence"/>
</dbReference>
<feature type="domain" description="FERM" evidence="7">
    <location>
        <begin position="267"/>
        <end position="555"/>
    </location>
</feature>
<sequence>MVSPEALLLQAQRQNPLPDLRPAGAEAAQPAGVSAAAETRAAAAGTGSYGRRRRGQPRGAGRGRDHSPRPTAELRERAATARLRTWNAGGVPCDDAARCRCRAGAVRHSPPQRSPGGALPGGRQEAAGAARPLGLSSLHPPAPDGEEASAAGAPPARPRAAGGRQPRAGRALSPPRSPRRVRGRRERPAAPSRLFRGWRRTAPRCWALRPSSGRAPSAQPGRGAGRGPDPAAPQPLSAAARGSSRLPAPSPAIAAGMGCFCAVPEEFYCEVLLLDESKLTLTTQQQGIKKSTKGSVVLGYVFRHLNLVEIDYFGLRYCDRSHQTYWLDPAKTLAEHKELINTGPPYTLYFGIKFYAEDPCKLKEEITRYQFFLQVKQDVLQGRLPCPINTAAQLGAYIIQSELGDYDPYKHTAGYVSEYRFVPDQKEELEDAIERIHKTLMGQVPAEAEANYLGLAKSLEMYGVDLHPVYGENKSEYFLGLTPVGVVVYKNKKQVGKYFWPRITKVHFKETQFELRVLGKDCNETSFFFEARNKVTCKHLWKCCVEHHTFFRVPENESNSLSRKVSKFGSLGYKHRYSGKTSLRMTRDPSVQLPRPDQSIERSRSKTYPKRTQQTGSKNISQITTNGENEGTTKIIAPSPVKSFKNMKNENSPETQRSKTSAPWEENGPQSGLYNSASDRNKSPKFPYSRRRNPSGGSENESGQPVRRRKNQNSGEDSDLKQRRRSRSRCNTSSGSESENSNREHRKKRNRLRQENEMVDSAPQWEAVLRRQKGKTQADPNYRRSRHRSRSRSPDVQAKEELWKHIQKELVDPSGLSEEQLKEIPYTKVETQGDPIRIRHSHSPRSYRQYRRSQCSDGERSVLSEVNVKTDLVPPLPVTRSSDGKGPSIQLTQQRQNGSKDSLIEERPPLSTNNFDGKSATKIVKTVQVSRFKVET</sequence>
<dbReference type="FunFam" id="3.10.20.90:FF:000116">
    <property type="entry name" value="band 4.1-like protein 4A isoform X1"/>
    <property type="match status" value="1"/>
</dbReference>
<dbReference type="SUPFAM" id="SSF47031">
    <property type="entry name" value="Second domain of FERM"/>
    <property type="match status" value="1"/>
</dbReference>
<dbReference type="AlphaFoldDB" id="A0A8U7NPH6"/>
<feature type="compositionally biased region" description="Polar residues" evidence="6">
    <location>
        <begin position="668"/>
        <end position="678"/>
    </location>
</feature>
<evidence type="ECO:0000256" key="1">
    <source>
        <dbReference type="ARBA" id="ARBA00004245"/>
    </source>
</evidence>
<dbReference type="InterPro" id="IPR014847">
    <property type="entry name" value="FA"/>
</dbReference>
<dbReference type="PANTHER" id="PTHR23280">
    <property type="entry name" value="4.1 G PROTEIN"/>
    <property type="match status" value="1"/>
</dbReference>
<dbReference type="FunFam" id="1.20.80.10:FF:000003">
    <property type="entry name" value="Tyrosine-protein phosphatase non-receptor type 4"/>
    <property type="match status" value="1"/>
</dbReference>
<evidence type="ECO:0000256" key="3">
    <source>
        <dbReference type="ARBA" id="ARBA00023212"/>
    </source>
</evidence>
<dbReference type="PROSITE" id="PS00661">
    <property type="entry name" value="FERM_2"/>
    <property type="match status" value="1"/>
</dbReference>
<dbReference type="PRINTS" id="PR00935">
    <property type="entry name" value="BAND41"/>
</dbReference>
<dbReference type="Gene3D" id="1.20.80.10">
    <property type="match status" value="1"/>
</dbReference>
<keyword evidence="9" id="KW-1185">Reference proteome</keyword>
<evidence type="ECO:0000256" key="6">
    <source>
        <dbReference type="SAM" id="MobiDB-lite"/>
    </source>
</evidence>
<evidence type="ECO:0000313" key="8">
    <source>
        <dbReference type="Ensembl" id="ENSCMUP00000028827.1"/>
    </source>
</evidence>
<dbReference type="InterPro" id="IPR030696">
    <property type="entry name" value="Band4.1-like4A_FERM_F1"/>
</dbReference>
<evidence type="ECO:0000313" key="9">
    <source>
        <dbReference type="Proteomes" id="UP000694553"/>
    </source>
</evidence>
<feature type="compositionally biased region" description="Basic residues" evidence="6">
    <location>
        <begin position="838"/>
        <end position="851"/>
    </location>
</feature>
<gene>
    <name evidence="8" type="primary">EPB41L4A</name>
</gene>
<dbReference type="Ensembl" id="ENSCMUT00000035311.1">
    <property type="protein sequence ID" value="ENSCMUP00000028827.1"/>
    <property type="gene ID" value="ENSCMUG00000016216.2"/>
</dbReference>
<dbReference type="InterPro" id="IPR035963">
    <property type="entry name" value="FERM_2"/>
</dbReference>
<dbReference type="FunFam" id="2.30.29.30:FF:000002">
    <property type="entry name" value="Band 4.1-like protein 5 isoform 1"/>
    <property type="match status" value="1"/>
</dbReference>
<dbReference type="InterPro" id="IPR019747">
    <property type="entry name" value="FERM_CS"/>
</dbReference>
<reference evidence="9" key="1">
    <citation type="submission" date="2019-10" db="EMBL/GenBank/DDBJ databases">
        <title>Corvus moneduloides (New Caledonian crow) genome, bCorMon1, primary haplotype.</title>
        <authorList>
            <person name="Rutz C."/>
            <person name="Fungtammasan C."/>
            <person name="Mountcastle J."/>
            <person name="Formenti G."/>
            <person name="Chow W."/>
            <person name="Howe K."/>
            <person name="Steele M.P."/>
            <person name="Fernandes J."/>
            <person name="Gilbert M.T.P."/>
            <person name="Fedrigo O."/>
            <person name="Jarvis E.D."/>
            <person name="Gemmell N."/>
        </authorList>
    </citation>
    <scope>NUCLEOTIDE SEQUENCE [LARGE SCALE GENOMIC DNA]</scope>
</reference>
<dbReference type="Pfam" id="PF09379">
    <property type="entry name" value="FERM_N"/>
    <property type="match status" value="1"/>
</dbReference>
<dbReference type="PROSITE" id="PS00660">
    <property type="entry name" value="FERM_1"/>
    <property type="match status" value="1"/>
</dbReference>
<dbReference type="GO" id="GO:0016020">
    <property type="term" value="C:membrane"/>
    <property type="evidence" value="ECO:0007669"/>
    <property type="project" value="UniProtKB-ARBA"/>
</dbReference>
<feature type="compositionally biased region" description="Polar residues" evidence="6">
    <location>
        <begin position="610"/>
        <end position="632"/>
    </location>
</feature>
<dbReference type="InterPro" id="IPR018979">
    <property type="entry name" value="FERM_N"/>
</dbReference>
<dbReference type="SMART" id="SM00295">
    <property type="entry name" value="B41"/>
    <property type="match status" value="1"/>
</dbReference>
<feature type="compositionally biased region" description="Polar residues" evidence="6">
    <location>
        <begin position="889"/>
        <end position="900"/>
    </location>
</feature>
<organism evidence="8 9">
    <name type="scientific">Corvus moneduloides</name>
    <name type="common">New Caledonian crow</name>
    <dbReference type="NCBI Taxonomy" id="1196302"/>
    <lineage>
        <taxon>Eukaryota</taxon>
        <taxon>Metazoa</taxon>
        <taxon>Chordata</taxon>
        <taxon>Craniata</taxon>
        <taxon>Vertebrata</taxon>
        <taxon>Euteleostomi</taxon>
        <taxon>Archelosauria</taxon>
        <taxon>Archosauria</taxon>
        <taxon>Dinosauria</taxon>
        <taxon>Saurischia</taxon>
        <taxon>Theropoda</taxon>
        <taxon>Coelurosauria</taxon>
        <taxon>Aves</taxon>
        <taxon>Neognathae</taxon>
        <taxon>Neoaves</taxon>
        <taxon>Telluraves</taxon>
        <taxon>Australaves</taxon>
        <taxon>Passeriformes</taxon>
        <taxon>Corvoidea</taxon>
        <taxon>Corvidae</taxon>
        <taxon>Corvus</taxon>
    </lineage>
</organism>
<reference evidence="8" key="2">
    <citation type="submission" date="2025-08" db="UniProtKB">
        <authorList>
            <consortium name="Ensembl"/>
        </authorList>
    </citation>
    <scope>IDENTIFICATION</scope>
</reference>
<dbReference type="SUPFAM" id="SSF54236">
    <property type="entry name" value="Ubiquitin-like"/>
    <property type="match status" value="1"/>
</dbReference>
<dbReference type="PROSITE" id="PS50057">
    <property type="entry name" value="FERM_3"/>
    <property type="match status" value="1"/>
</dbReference>
<evidence type="ECO:0000259" key="7">
    <source>
        <dbReference type="PROSITE" id="PS50057"/>
    </source>
</evidence>
<dbReference type="Pfam" id="PF09380">
    <property type="entry name" value="FERM_C"/>
    <property type="match status" value="1"/>
</dbReference>
<dbReference type="Gene3D" id="3.10.20.90">
    <property type="entry name" value="Phosphatidylinositol 3-kinase Catalytic Subunit, Chain A, domain 1"/>
    <property type="match status" value="1"/>
</dbReference>
<dbReference type="CDD" id="cd13186">
    <property type="entry name" value="FERM_C_NBL4_NBL5"/>
    <property type="match status" value="1"/>
</dbReference>
<feature type="compositionally biased region" description="Low complexity" evidence="6">
    <location>
        <begin position="148"/>
        <end position="174"/>
    </location>
</feature>
<dbReference type="InterPro" id="IPR019748">
    <property type="entry name" value="FERM_central"/>
</dbReference>
<feature type="region of interest" description="Disordered" evidence="6">
    <location>
        <begin position="1"/>
        <end position="247"/>
    </location>
</feature>
<reference evidence="8" key="3">
    <citation type="submission" date="2025-09" db="UniProtKB">
        <authorList>
            <consortium name="Ensembl"/>
        </authorList>
    </citation>
    <scope>IDENTIFICATION</scope>
</reference>
<feature type="compositionally biased region" description="Basic and acidic residues" evidence="6">
    <location>
        <begin position="797"/>
        <end position="811"/>
    </location>
</feature>
<accession>A0A8U7NPH6</accession>
<keyword evidence="3" id="KW-0206">Cytoskeleton</keyword>
<feature type="compositionally biased region" description="Basic and acidic residues" evidence="6">
    <location>
        <begin position="62"/>
        <end position="79"/>
    </location>
</feature>
<dbReference type="InterPro" id="IPR000299">
    <property type="entry name" value="FERM_domain"/>
</dbReference>
<dbReference type="SMART" id="SM01196">
    <property type="entry name" value="FERM_C"/>
    <property type="match status" value="1"/>
</dbReference>
<proteinExistence type="predicted"/>
<dbReference type="SUPFAM" id="SSF50729">
    <property type="entry name" value="PH domain-like"/>
    <property type="match status" value="1"/>
</dbReference>
<protein>
    <recommendedName>
        <fullName evidence="5">Erythrocyte membrane protein band 4.1-like 4A</fullName>
    </recommendedName>
    <alternativeName>
        <fullName evidence="4">Protein NBL4</fullName>
    </alternativeName>
</protein>
<dbReference type="CDD" id="cd14473">
    <property type="entry name" value="FERM_B-lobe"/>
    <property type="match status" value="1"/>
</dbReference>
<dbReference type="InterPro" id="IPR018980">
    <property type="entry name" value="FERM_PH-like_C"/>
</dbReference>
<dbReference type="Pfam" id="PF08736">
    <property type="entry name" value="FA"/>
    <property type="match status" value="1"/>
</dbReference>
<dbReference type="PANTHER" id="PTHR23280:SF4">
    <property type="entry name" value="BAND 4.1-LIKE PROTEIN 4A"/>
    <property type="match status" value="1"/>
</dbReference>
<dbReference type="SMART" id="SM01195">
    <property type="entry name" value="FA"/>
    <property type="match status" value="1"/>
</dbReference>
<dbReference type="GO" id="GO:0031032">
    <property type="term" value="P:actomyosin structure organization"/>
    <property type="evidence" value="ECO:0007669"/>
    <property type="project" value="TreeGrafter"/>
</dbReference>
<dbReference type="InterPro" id="IPR029071">
    <property type="entry name" value="Ubiquitin-like_domsf"/>
</dbReference>
<dbReference type="CDD" id="cd17107">
    <property type="entry name" value="FERM_F1_EPB41L4A"/>
    <property type="match status" value="1"/>
</dbReference>
<evidence type="ECO:0000256" key="4">
    <source>
        <dbReference type="ARBA" id="ARBA00075138"/>
    </source>
</evidence>